<dbReference type="Gene3D" id="1.10.238.10">
    <property type="entry name" value="EF-hand"/>
    <property type="match status" value="1"/>
</dbReference>
<dbReference type="CDD" id="cd00118">
    <property type="entry name" value="LysM"/>
    <property type="match status" value="1"/>
</dbReference>
<evidence type="ECO:0000313" key="4">
    <source>
        <dbReference type="EMBL" id="EFL50490.1"/>
    </source>
</evidence>
<dbReference type="PROSITE" id="PS50222">
    <property type="entry name" value="EF_HAND_2"/>
    <property type="match status" value="1"/>
</dbReference>
<dbReference type="Gene3D" id="3.10.350.10">
    <property type="entry name" value="LysM domain"/>
    <property type="match status" value="1"/>
</dbReference>
<dbReference type="PANTHER" id="PTHR33734">
    <property type="entry name" value="LYSM DOMAIN-CONTAINING GPI-ANCHORED PROTEIN 2"/>
    <property type="match status" value="1"/>
</dbReference>
<dbReference type="SUPFAM" id="SSF47473">
    <property type="entry name" value="EF-hand"/>
    <property type="match status" value="1"/>
</dbReference>
<name>E1JYS0_SOLFR</name>
<dbReference type="PROSITE" id="PS51782">
    <property type="entry name" value="LYSM"/>
    <property type="match status" value="1"/>
</dbReference>
<dbReference type="EMBL" id="AECZ01000019">
    <property type="protein sequence ID" value="EFL50490.1"/>
    <property type="molecule type" value="Genomic_DNA"/>
</dbReference>
<dbReference type="Pfam" id="PF13202">
    <property type="entry name" value="EF-hand_5"/>
    <property type="match status" value="2"/>
</dbReference>
<proteinExistence type="predicted"/>
<evidence type="ECO:0000256" key="1">
    <source>
        <dbReference type="SAM" id="MobiDB-lite"/>
    </source>
</evidence>
<dbReference type="PROSITE" id="PS51257">
    <property type="entry name" value="PROKAR_LIPOPROTEIN"/>
    <property type="match status" value="1"/>
</dbReference>
<evidence type="ECO:0000313" key="5">
    <source>
        <dbReference type="Proteomes" id="UP000006250"/>
    </source>
</evidence>
<sequence precursor="true">MRPTIACAAFVFCIGLCACSGGDKDSFRNVDHDRNGAISYEELLFVFPDVTPDVFSKLDADGSGDLSEAEYKAFLKGEATAGVKKTTPAPAAPAAPKAQTRPGVSEPPAAPLKGEDVIEIPAPGSEQKAKSKPEKTKKDTRDQKSRTDAARTEPTQYTVQRGDTLTRIAHTFGVTVEDIVRANGNMNPDTLRDGQTLTIPPRQ</sequence>
<gene>
    <name evidence="4" type="ORF">DesfrDRAFT_2769</name>
</gene>
<protein>
    <submittedName>
        <fullName evidence="4">Peptidoglycan-binding lysin domain protein</fullName>
    </submittedName>
</protein>
<feature type="compositionally biased region" description="Polar residues" evidence="1">
    <location>
        <begin position="153"/>
        <end position="162"/>
    </location>
</feature>
<evidence type="ECO:0000259" key="3">
    <source>
        <dbReference type="PROSITE" id="PS51782"/>
    </source>
</evidence>
<comment type="caution">
    <text evidence="4">The sequence shown here is derived from an EMBL/GenBank/DDBJ whole genome shotgun (WGS) entry which is preliminary data.</text>
</comment>
<dbReference type="PROSITE" id="PS00018">
    <property type="entry name" value="EF_HAND_1"/>
    <property type="match status" value="1"/>
</dbReference>
<reference evidence="4 5" key="1">
    <citation type="submission" date="2010-08" db="EMBL/GenBank/DDBJ databases">
        <title>The draft genome of Desulfovibrio fructosovorans JJ.</title>
        <authorList>
            <consortium name="US DOE Joint Genome Institute (JGI-PGF)"/>
            <person name="Lucas S."/>
            <person name="Copeland A."/>
            <person name="Lapidus A."/>
            <person name="Cheng J.-F."/>
            <person name="Bruce D."/>
            <person name="Goodwin L."/>
            <person name="Pitluck S."/>
            <person name="Land M.L."/>
            <person name="Hauser L."/>
            <person name="Chang Y.-J."/>
            <person name="Jeffries C."/>
            <person name="Wall J.D."/>
            <person name="Stahl D.A."/>
            <person name="Arkin A.P."/>
            <person name="Dehal P."/>
            <person name="Stolyar S.M."/>
            <person name="Hazen T.C."/>
            <person name="Woyke T.J."/>
        </authorList>
    </citation>
    <scope>NUCLEOTIDE SEQUENCE [LARGE SCALE GENOMIC DNA]</scope>
    <source>
        <strain evidence="4 5">JJ</strain>
    </source>
</reference>
<dbReference type="Pfam" id="PF01476">
    <property type="entry name" value="LysM"/>
    <property type="match status" value="1"/>
</dbReference>
<dbReference type="STRING" id="596151.DesfrDRAFT_2769"/>
<dbReference type="AlphaFoldDB" id="E1JYS0"/>
<dbReference type="InterPro" id="IPR018247">
    <property type="entry name" value="EF_Hand_1_Ca_BS"/>
</dbReference>
<feature type="compositionally biased region" description="Low complexity" evidence="1">
    <location>
        <begin position="85"/>
        <end position="98"/>
    </location>
</feature>
<feature type="domain" description="LysM" evidence="3">
    <location>
        <begin position="155"/>
        <end position="199"/>
    </location>
</feature>
<organism evidence="4 5">
    <name type="scientific">Solidesulfovibrio fructosivorans JJ]</name>
    <dbReference type="NCBI Taxonomy" id="596151"/>
    <lineage>
        <taxon>Bacteria</taxon>
        <taxon>Pseudomonadati</taxon>
        <taxon>Thermodesulfobacteriota</taxon>
        <taxon>Desulfovibrionia</taxon>
        <taxon>Desulfovibrionales</taxon>
        <taxon>Desulfovibrionaceae</taxon>
        <taxon>Solidesulfovibrio</taxon>
    </lineage>
</organism>
<dbReference type="OrthoDB" id="9815473at2"/>
<dbReference type="GO" id="GO:0005509">
    <property type="term" value="F:calcium ion binding"/>
    <property type="evidence" value="ECO:0007669"/>
    <property type="project" value="InterPro"/>
</dbReference>
<dbReference type="PANTHER" id="PTHR33734:SF22">
    <property type="entry name" value="MEMBRANE-BOUND LYTIC MUREIN TRANSGLYCOSYLASE D"/>
    <property type="match status" value="1"/>
</dbReference>
<feature type="region of interest" description="Disordered" evidence="1">
    <location>
        <begin position="85"/>
        <end position="162"/>
    </location>
</feature>
<dbReference type="GO" id="GO:0008932">
    <property type="term" value="F:lytic endotransglycosylase activity"/>
    <property type="evidence" value="ECO:0007669"/>
    <property type="project" value="TreeGrafter"/>
</dbReference>
<dbReference type="Proteomes" id="UP000006250">
    <property type="component" value="Unassembled WGS sequence"/>
</dbReference>
<feature type="region of interest" description="Disordered" evidence="1">
    <location>
        <begin position="184"/>
        <end position="203"/>
    </location>
</feature>
<dbReference type="SMART" id="SM00257">
    <property type="entry name" value="LysM"/>
    <property type="match status" value="1"/>
</dbReference>
<dbReference type="InterPro" id="IPR002048">
    <property type="entry name" value="EF_hand_dom"/>
</dbReference>
<feature type="compositionally biased region" description="Basic and acidic residues" evidence="1">
    <location>
        <begin position="127"/>
        <end position="151"/>
    </location>
</feature>
<keyword evidence="5" id="KW-1185">Reference proteome</keyword>
<dbReference type="RefSeq" id="WP_005994807.1">
    <property type="nucleotide sequence ID" value="NZ_AECZ01000019.1"/>
</dbReference>
<dbReference type="SUPFAM" id="SSF54106">
    <property type="entry name" value="LysM domain"/>
    <property type="match status" value="1"/>
</dbReference>
<dbReference type="InterPro" id="IPR011992">
    <property type="entry name" value="EF-hand-dom_pair"/>
</dbReference>
<accession>E1JYS0</accession>
<dbReference type="InterPro" id="IPR018392">
    <property type="entry name" value="LysM"/>
</dbReference>
<dbReference type="eggNOG" id="COG1388">
    <property type="taxonomic scope" value="Bacteria"/>
</dbReference>
<evidence type="ECO:0000259" key="2">
    <source>
        <dbReference type="PROSITE" id="PS50222"/>
    </source>
</evidence>
<feature type="domain" description="EF-hand" evidence="2">
    <location>
        <begin position="53"/>
        <end position="81"/>
    </location>
</feature>
<dbReference type="InterPro" id="IPR036779">
    <property type="entry name" value="LysM_dom_sf"/>
</dbReference>